<keyword evidence="2" id="KW-0472">Membrane</keyword>
<accession>A0A7R9J713</accession>
<evidence type="ECO:0000256" key="1">
    <source>
        <dbReference type="SAM" id="MobiDB-lite"/>
    </source>
</evidence>
<dbReference type="EMBL" id="OE181837">
    <property type="protein sequence ID" value="CAD7573783.1"/>
    <property type="molecule type" value="Genomic_DNA"/>
</dbReference>
<protein>
    <submittedName>
        <fullName evidence="3">(California timema) hypothetical protein</fullName>
    </submittedName>
</protein>
<proteinExistence type="predicted"/>
<name>A0A7R9J713_TIMCA</name>
<evidence type="ECO:0000313" key="3">
    <source>
        <dbReference type="EMBL" id="CAD7573783.1"/>
    </source>
</evidence>
<evidence type="ECO:0000256" key="2">
    <source>
        <dbReference type="SAM" id="Phobius"/>
    </source>
</evidence>
<keyword evidence="2" id="KW-1133">Transmembrane helix</keyword>
<organism evidence="3">
    <name type="scientific">Timema californicum</name>
    <name type="common">California timema</name>
    <name type="synonym">Walking stick</name>
    <dbReference type="NCBI Taxonomy" id="61474"/>
    <lineage>
        <taxon>Eukaryota</taxon>
        <taxon>Metazoa</taxon>
        <taxon>Ecdysozoa</taxon>
        <taxon>Arthropoda</taxon>
        <taxon>Hexapoda</taxon>
        <taxon>Insecta</taxon>
        <taxon>Pterygota</taxon>
        <taxon>Neoptera</taxon>
        <taxon>Polyneoptera</taxon>
        <taxon>Phasmatodea</taxon>
        <taxon>Timematodea</taxon>
        <taxon>Timematoidea</taxon>
        <taxon>Timematidae</taxon>
        <taxon>Timema</taxon>
    </lineage>
</organism>
<reference evidence="3" key="1">
    <citation type="submission" date="2020-11" db="EMBL/GenBank/DDBJ databases">
        <authorList>
            <person name="Tran Van P."/>
        </authorList>
    </citation>
    <scope>NUCLEOTIDE SEQUENCE</scope>
</reference>
<keyword evidence="2" id="KW-0812">Transmembrane</keyword>
<gene>
    <name evidence="3" type="ORF">TCMB3V08_LOCUS6408</name>
</gene>
<sequence length="250" mass="27522">MKAKMELKESNSYRINVCGLCVPIGFYVCPLVFMCAHWIEMSGYDVGGGTCSLGHSSRDVSAREEEGNILSRLTPFHIRGSRSLLSGDHTKHVQTGKYWIELSQYSVVILPDPLSTPRCSRHAGGGGLVAITGRGGHCITIKDMLAEGLLNTLPPPPQFGSNLGLAPPELVVLFRTGLFPLAPFLRHLQSCPSTASYHPIGLYTNVLGMKKVEFRGCTLAFAWRENRKPPSVHTNWFEPRSPHPPVNVMR</sequence>
<feature type="region of interest" description="Disordered" evidence="1">
    <location>
        <begin position="229"/>
        <end position="250"/>
    </location>
</feature>
<feature type="transmembrane region" description="Helical" evidence="2">
    <location>
        <begin position="12"/>
        <end position="33"/>
    </location>
</feature>
<dbReference type="AlphaFoldDB" id="A0A7R9J713"/>
<dbReference type="CDD" id="cd03143">
    <property type="entry name" value="A4_beta-galactosidase_middle_domain"/>
    <property type="match status" value="1"/>
</dbReference>